<accession>A0ABR4DXX6</accession>
<proteinExistence type="predicted"/>
<evidence type="ECO:0008006" key="3">
    <source>
        <dbReference type="Google" id="ProtNLM"/>
    </source>
</evidence>
<comment type="caution">
    <text evidence="1">The sequence shown here is derived from an EMBL/GenBank/DDBJ whole genome shotgun (WGS) entry which is preliminary data.</text>
</comment>
<organism evidence="1 2">
    <name type="scientific">Diaporthe vaccinii</name>
    <dbReference type="NCBI Taxonomy" id="105482"/>
    <lineage>
        <taxon>Eukaryota</taxon>
        <taxon>Fungi</taxon>
        <taxon>Dikarya</taxon>
        <taxon>Ascomycota</taxon>
        <taxon>Pezizomycotina</taxon>
        <taxon>Sordariomycetes</taxon>
        <taxon>Sordariomycetidae</taxon>
        <taxon>Diaporthales</taxon>
        <taxon>Diaporthaceae</taxon>
        <taxon>Diaporthe</taxon>
        <taxon>Diaporthe eres species complex</taxon>
    </lineage>
</organism>
<evidence type="ECO:0000313" key="1">
    <source>
        <dbReference type="EMBL" id="KAL2275027.1"/>
    </source>
</evidence>
<gene>
    <name evidence="1" type="ORF">FJTKL_02568</name>
</gene>
<sequence length="457" mass="49230">MSSDKISQLFWLQYGDAIRQKVGVGSGDKLFFLANEAQKGPLAGNNIPNEYTYQGLYNIGNNLLSTDNVFYSPSALHGFDQAIGSYLNWVDLGGKANPALDAAFLEAIRDQNAYTKAMEAEQDKAFAKWEKDTKMGLTDMNFKVYVESGKTPAFKAAKDNVDAISQKITQIQLEKAGPMAVTVKADRDALSKGKNEELDFDGYNMRAATGNTLSTAELIRKELSGEKIAPPSFHRLPLYDAPNYKQFVQDAMSKATSSDYNPSQSITVEIDTGKNTSDYNFGQTQGSASVGASVGWFSFSAGASHSSESSTLQTGSESSKVSVKITYDDIQAITVNLGSWNIDVSKYKLRSDAPKDVKTLARVSQIVVISGLGYEISVGASTAETLDTKLKETTSAGGSISVFGIPIGLGGSGSSSKEKETHSTSWDKASRTFKVIPKYDNNCATVVGLVGERFAML</sequence>
<evidence type="ECO:0000313" key="2">
    <source>
        <dbReference type="Proteomes" id="UP001600888"/>
    </source>
</evidence>
<keyword evidence="2" id="KW-1185">Reference proteome</keyword>
<protein>
    <recommendedName>
        <fullName evidence="3">MACPF domain-containing protein</fullName>
    </recommendedName>
</protein>
<name>A0ABR4DXX6_9PEZI</name>
<reference evidence="1 2" key="1">
    <citation type="submission" date="2024-03" db="EMBL/GenBank/DDBJ databases">
        <title>A high-quality draft genome sequence of Diaporthe vaccinii, a causative agent of upright dieback and viscid rot disease in cranberry plants.</title>
        <authorList>
            <person name="Sarrasin M."/>
            <person name="Lang B.F."/>
            <person name="Burger G."/>
        </authorList>
    </citation>
    <scope>NUCLEOTIDE SEQUENCE [LARGE SCALE GENOMIC DNA]</scope>
    <source>
        <strain evidence="1 2">IS7</strain>
    </source>
</reference>
<dbReference type="EMBL" id="JBAWTH010000143">
    <property type="protein sequence ID" value="KAL2275027.1"/>
    <property type="molecule type" value="Genomic_DNA"/>
</dbReference>
<dbReference type="Proteomes" id="UP001600888">
    <property type="component" value="Unassembled WGS sequence"/>
</dbReference>